<feature type="domain" description="Gfo/Idh/MocA-like oxidoreductase N-terminal" evidence="3">
    <location>
        <begin position="7"/>
        <end position="122"/>
    </location>
</feature>
<dbReference type="Gene3D" id="3.30.360.10">
    <property type="entry name" value="Dihydrodipicolinate Reductase, domain 2"/>
    <property type="match status" value="1"/>
</dbReference>
<dbReference type="GO" id="GO:0016491">
    <property type="term" value="F:oxidoreductase activity"/>
    <property type="evidence" value="ECO:0007669"/>
    <property type="project" value="UniProtKB-KW"/>
</dbReference>
<dbReference type="PANTHER" id="PTHR22604">
    <property type="entry name" value="OXIDOREDUCTASES"/>
    <property type="match status" value="1"/>
</dbReference>
<evidence type="ECO:0000256" key="1">
    <source>
        <dbReference type="ARBA" id="ARBA00010928"/>
    </source>
</evidence>
<protein>
    <submittedName>
        <fullName evidence="5">Gfo/Idh/MocA family oxidoreductase</fullName>
    </submittedName>
</protein>
<dbReference type="InterPro" id="IPR050984">
    <property type="entry name" value="Gfo/Idh/MocA_domain"/>
</dbReference>
<keyword evidence="2" id="KW-0560">Oxidoreductase</keyword>
<dbReference type="PANTHER" id="PTHR22604:SF105">
    <property type="entry name" value="TRANS-1,2-DIHYDROBENZENE-1,2-DIOL DEHYDROGENASE"/>
    <property type="match status" value="1"/>
</dbReference>
<dbReference type="GO" id="GO:0000166">
    <property type="term" value="F:nucleotide binding"/>
    <property type="evidence" value="ECO:0007669"/>
    <property type="project" value="InterPro"/>
</dbReference>
<dbReference type="Gene3D" id="3.40.50.720">
    <property type="entry name" value="NAD(P)-binding Rossmann-like Domain"/>
    <property type="match status" value="1"/>
</dbReference>
<keyword evidence="5" id="KW-0614">Plasmid</keyword>
<gene>
    <name evidence="5" type="ORF">OHV25_40755</name>
</gene>
<dbReference type="InterPro" id="IPR055170">
    <property type="entry name" value="GFO_IDH_MocA-like_dom"/>
</dbReference>
<dbReference type="SUPFAM" id="SSF55347">
    <property type="entry name" value="Glyceraldehyde-3-phosphate dehydrogenase-like, C-terminal domain"/>
    <property type="match status" value="1"/>
</dbReference>
<evidence type="ECO:0000256" key="2">
    <source>
        <dbReference type="ARBA" id="ARBA00023002"/>
    </source>
</evidence>
<dbReference type="Pfam" id="PF01408">
    <property type="entry name" value="GFO_IDH_MocA"/>
    <property type="match status" value="1"/>
</dbReference>
<organism evidence="5">
    <name type="scientific">Streptomyces sp. NBC_00060</name>
    <dbReference type="NCBI Taxonomy" id="2975636"/>
    <lineage>
        <taxon>Bacteria</taxon>
        <taxon>Bacillati</taxon>
        <taxon>Actinomycetota</taxon>
        <taxon>Actinomycetes</taxon>
        <taxon>Kitasatosporales</taxon>
        <taxon>Streptomycetaceae</taxon>
        <taxon>Streptomyces</taxon>
    </lineage>
</organism>
<reference evidence="5" key="1">
    <citation type="submission" date="2022-10" db="EMBL/GenBank/DDBJ databases">
        <title>The complete genomes of actinobacterial strains from the NBC collection.</title>
        <authorList>
            <person name="Joergensen T.S."/>
            <person name="Alvarez Arevalo M."/>
            <person name="Sterndorff E.B."/>
            <person name="Faurdal D."/>
            <person name="Vuksanovic O."/>
            <person name="Mourched A.-S."/>
            <person name="Charusanti P."/>
            <person name="Shaw S."/>
            <person name="Blin K."/>
            <person name="Weber T."/>
        </authorList>
    </citation>
    <scope>NUCLEOTIDE SEQUENCE</scope>
    <source>
        <strain evidence="5">NBC_00060</strain>
        <plasmid evidence="5">unnamed1</plasmid>
    </source>
</reference>
<dbReference type="RefSeq" id="WP_331723717.1">
    <property type="nucleotide sequence ID" value="NZ_CP108254.1"/>
</dbReference>
<name>A0AAU2HDM5_9ACTN</name>
<dbReference type="Pfam" id="PF22725">
    <property type="entry name" value="GFO_IDH_MocA_C3"/>
    <property type="match status" value="1"/>
</dbReference>
<sequence length="333" mass="34941">MPVTSRVRVAVLGCADIALRRMLPAMAASADVELIAVASRDAHKANETARRFGCAAVHGYDALLARDDVDAVYVPLPAALHDVWVEAALRAGKHVLAEKPLTTSQVRTAELLRLASARGLALVENVLFVHHGQHAAVRALVRDGAIGQTRSLQASFAVPARPEHDIRYRAALGGGALWDVGVYPVRAALYLLGSPLTVAGAVLMSDPGREVDTSGAALLRSEAGAVAHLTFGIGHAYHSGYELRGSEGRITVDRAFTPPADHRPVLRLERGTRTEEIALAPEDQVAAAVSAFARAVREGGAPSDDPVLDQASLLDAIRRTATGSGTGRAGSGH</sequence>
<dbReference type="AlphaFoldDB" id="A0AAU2HDM5"/>
<evidence type="ECO:0000259" key="3">
    <source>
        <dbReference type="Pfam" id="PF01408"/>
    </source>
</evidence>
<proteinExistence type="inferred from homology"/>
<dbReference type="InterPro" id="IPR000683">
    <property type="entry name" value="Gfo/Idh/MocA-like_OxRdtase_N"/>
</dbReference>
<dbReference type="InterPro" id="IPR036291">
    <property type="entry name" value="NAD(P)-bd_dom_sf"/>
</dbReference>
<geneLocation type="plasmid" evidence="5">
    <name>unnamed1</name>
</geneLocation>
<evidence type="ECO:0000259" key="4">
    <source>
        <dbReference type="Pfam" id="PF22725"/>
    </source>
</evidence>
<accession>A0AAU2HDM5</accession>
<evidence type="ECO:0000313" key="5">
    <source>
        <dbReference type="EMBL" id="WTU45928.1"/>
    </source>
</evidence>
<feature type="domain" description="GFO/IDH/MocA-like oxidoreductase" evidence="4">
    <location>
        <begin position="135"/>
        <end position="250"/>
    </location>
</feature>
<dbReference type="EMBL" id="CP108254">
    <property type="protein sequence ID" value="WTU45928.1"/>
    <property type="molecule type" value="Genomic_DNA"/>
</dbReference>
<comment type="similarity">
    <text evidence="1">Belongs to the Gfo/Idh/MocA family.</text>
</comment>
<dbReference type="SUPFAM" id="SSF51735">
    <property type="entry name" value="NAD(P)-binding Rossmann-fold domains"/>
    <property type="match status" value="1"/>
</dbReference>